<evidence type="ECO:0000313" key="3">
    <source>
        <dbReference type="Proteomes" id="UP000641588"/>
    </source>
</evidence>
<reference evidence="2" key="1">
    <citation type="submission" date="2019-10" db="EMBL/GenBank/DDBJ databases">
        <title>Description of Paenibacillus glebae sp. nov.</title>
        <authorList>
            <person name="Carlier A."/>
            <person name="Qi S."/>
        </authorList>
    </citation>
    <scope>NUCLEOTIDE SEQUENCE</scope>
    <source>
        <strain evidence="2">LMG 31456</strain>
    </source>
</reference>
<feature type="transmembrane region" description="Helical" evidence="1">
    <location>
        <begin position="70"/>
        <end position="89"/>
    </location>
</feature>
<feature type="transmembrane region" description="Helical" evidence="1">
    <location>
        <begin position="5"/>
        <end position="25"/>
    </location>
</feature>
<dbReference type="EMBL" id="WHOD01000045">
    <property type="protein sequence ID" value="NOU93269.1"/>
    <property type="molecule type" value="Genomic_DNA"/>
</dbReference>
<keyword evidence="1" id="KW-0812">Transmembrane</keyword>
<feature type="transmembrane region" description="Helical" evidence="1">
    <location>
        <begin position="133"/>
        <end position="153"/>
    </location>
</feature>
<name>A0A972GRS0_9BACL</name>
<feature type="transmembrane region" description="Helical" evidence="1">
    <location>
        <begin position="37"/>
        <end position="58"/>
    </location>
</feature>
<accession>A0A972GRS0</accession>
<keyword evidence="1" id="KW-0472">Membrane</keyword>
<evidence type="ECO:0000256" key="1">
    <source>
        <dbReference type="SAM" id="Phobius"/>
    </source>
</evidence>
<dbReference type="RefSeq" id="WP_171651471.1">
    <property type="nucleotide sequence ID" value="NZ_WHOD01000045.1"/>
</dbReference>
<comment type="caution">
    <text evidence="2">The sequence shown here is derived from an EMBL/GenBank/DDBJ whole genome shotgun (WGS) entry which is preliminary data.</text>
</comment>
<protein>
    <submittedName>
        <fullName evidence="2">Uncharacterized protein</fullName>
    </submittedName>
</protein>
<evidence type="ECO:0000313" key="2">
    <source>
        <dbReference type="EMBL" id="NOU93269.1"/>
    </source>
</evidence>
<dbReference type="Proteomes" id="UP000641588">
    <property type="component" value="Unassembled WGS sequence"/>
</dbReference>
<dbReference type="AlphaFoldDB" id="A0A972GRS0"/>
<sequence length="159" mass="18456">MKAKLLIIINLVMVFFLFMLGYIMTTTPGRSSGNGNPAILLFIPLVILFVVMLAQWIYVFKDKKISFKTIFIGLLLIMSHFLIGINYQLTSLHNYRNFLAQVYEEKFGHIDWPYINSITTGVTIHVNNQYFNINTYLLFVSLSICIFLLYQLVKQILSE</sequence>
<gene>
    <name evidence="2" type="ORF">GC093_08565</name>
</gene>
<proteinExistence type="predicted"/>
<keyword evidence="1" id="KW-1133">Transmembrane helix</keyword>
<organism evidence="2 3">
    <name type="scientific">Paenibacillus foliorum</name>
    <dbReference type="NCBI Taxonomy" id="2654974"/>
    <lineage>
        <taxon>Bacteria</taxon>
        <taxon>Bacillati</taxon>
        <taxon>Bacillota</taxon>
        <taxon>Bacilli</taxon>
        <taxon>Bacillales</taxon>
        <taxon>Paenibacillaceae</taxon>
        <taxon>Paenibacillus</taxon>
    </lineage>
</organism>
<keyword evidence="3" id="KW-1185">Reference proteome</keyword>